<proteinExistence type="predicted"/>
<evidence type="ECO:0000313" key="1">
    <source>
        <dbReference type="EMBL" id="RSK45056.1"/>
    </source>
</evidence>
<reference evidence="1 2" key="1">
    <citation type="submission" date="2018-12" db="EMBL/GenBank/DDBJ databases">
        <authorList>
            <person name="Feng G."/>
            <person name="Zhu H."/>
        </authorList>
    </citation>
    <scope>NUCLEOTIDE SEQUENCE [LARGE SCALE GENOMIC DNA]</scope>
    <source>
        <strain evidence="1 2">KCTC 12533</strain>
    </source>
</reference>
<dbReference type="AlphaFoldDB" id="A0A3R9PSR5"/>
<dbReference type="RefSeq" id="WP_125423992.1">
    <property type="nucleotide sequence ID" value="NZ_RWIT01000016.1"/>
</dbReference>
<name>A0A3R9PSR5_9BACT</name>
<dbReference type="OrthoDB" id="880022at2"/>
<sequence length="198" mass="21953">MRADWGILLSLGLGACSSASISEVNSAPVQVTQFSPGNLSLPVPDTGSTAPLRHFLARHPLRDYVESLDDPDFHNMAMQGFFGPENRRIEVLFEHLQPVPGCLNVWTVKGKTRYQENIQPIAGQIVLNRMRRLASRRPSEPDLTAYQVSEPTEGRILGAFPPPPGYETVATYTIRGGGCWAQPRQAGRQRVPSWLGRY</sequence>
<gene>
    <name evidence="1" type="ORF">EI291_19660</name>
</gene>
<keyword evidence="2" id="KW-1185">Reference proteome</keyword>
<evidence type="ECO:0000313" key="2">
    <source>
        <dbReference type="Proteomes" id="UP000273500"/>
    </source>
</evidence>
<accession>A0A3R9PSR5</accession>
<comment type="caution">
    <text evidence="1">The sequence shown here is derived from an EMBL/GenBank/DDBJ whole genome shotgun (WGS) entry which is preliminary data.</text>
</comment>
<dbReference type="PROSITE" id="PS51257">
    <property type="entry name" value="PROKAR_LIPOPROTEIN"/>
    <property type="match status" value="1"/>
</dbReference>
<protein>
    <submittedName>
        <fullName evidence="1">Uncharacterized protein</fullName>
    </submittedName>
</protein>
<organism evidence="1 2">
    <name type="scientific">Hymenobacter rigui</name>
    <dbReference type="NCBI Taxonomy" id="334424"/>
    <lineage>
        <taxon>Bacteria</taxon>
        <taxon>Pseudomonadati</taxon>
        <taxon>Bacteroidota</taxon>
        <taxon>Cytophagia</taxon>
        <taxon>Cytophagales</taxon>
        <taxon>Hymenobacteraceae</taxon>
        <taxon>Hymenobacter</taxon>
    </lineage>
</organism>
<dbReference type="Proteomes" id="UP000273500">
    <property type="component" value="Unassembled WGS sequence"/>
</dbReference>
<dbReference type="EMBL" id="RWIT01000016">
    <property type="protein sequence ID" value="RSK45056.1"/>
    <property type="molecule type" value="Genomic_DNA"/>
</dbReference>